<protein>
    <submittedName>
        <fullName evidence="2">Disintegrin and metalloproteinase domain-containing protein 18-like</fullName>
    </submittedName>
</protein>
<keyword evidence="1" id="KW-1185">Reference proteome</keyword>
<evidence type="ECO:0000313" key="2">
    <source>
        <dbReference type="RefSeq" id="XP_074209798.1"/>
    </source>
</evidence>
<accession>A0AC58PIE1</accession>
<organism evidence="1 2">
    <name type="scientific">Camelus bactrianus</name>
    <name type="common">Bactrian camel</name>
    <dbReference type="NCBI Taxonomy" id="9837"/>
    <lineage>
        <taxon>Eukaryota</taxon>
        <taxon>Metazoa</taxon>
        <taxon>Chordata</taxon>
        <taxon>Craniata</taxon>
        <taxon>Vertebrata</taxon>
        <taxon>Euteleostomi</taxon>
        <taxon>Mammalia</taxon>
        <taxon>Eutheria</taxon>
        <taxon>Laurasiatheria</taxon>
        <taxon>Artiodactyla</taxon>
        <taxon>Tylopoda</taxon>
        <taxon>Camelidae</taxon>
        <taxon>Camelus</taxon>
    </lineage>
</organism>
<gene>
    <name evidence="2" type="primary">LOC141575148</name>
</gene>
<reference evidence="2" key="1">
    <citation type="submission" date="2025-08" db="UniProtKB">
        <authorList>
            <consortium name="RefSeq"/>
        </authorList>
    </citation>
    <scope>IDENTIFICATION</scope>
    <source>
        <tissue evidence="2">Blood</tissue>
    </source>
</reference>
<dbReference type="Proteomes" id="UP001732780">
    <property type="component" value="Chromosome 26"/>
</dbReference>
<evidence type="ECO:0000313" key="1">
    <source>
        <dbReference type="Proteomes" id="UP001732780"/>
    </source>
</evidence>
<proteinExistence type="predicted"/>
<dbReference type="RefSeq" id="XP_074209798.1">
    <property type="nucleotide sequence ID" value="XM_074353697.1"/>
</dbReference>
<sequence>MLSKLLPQYLEMHIIVEKALYDYMGSEMMAVTQKIIQIISLVNTMFSQFTLTVILSSLELWSDKNQISTNGDADDLLHRFLTWKRDYLILQPHDVAFLLIYRKQPKYVGATVPGTICNESYDADIAMYPDAMTLEGFSVIITQLLGLKIGLTYDDINKCSCPRATCIMNHEAVVSSGIKIFSNCSMHDYRYFVSKFETQCLQSFSKLKPLYQNQSVCGNGILEPHEECDCGSEEVSN</sequence>
<name>A0AC58PIE1_CAMBA</name>